<accession>A0A383D9C5</accession>
<dbReference type="InterPro" id="IPR017972">
    <property type="entry name" value="Cyt_P450_CS"/>
</dbReference>
<dbReference type="GO" id="GO:0016705">
    <property type="term" value="F:oxidoreductase activity, acting on paired donors, with incorporation or reduction of molecular oxygen"/>
    <property type="evidence" value="ECO:0007669"/>
    <property type="project" value="InterPro"/>
</dbReference>
<feature type="non-terminal residue" evidence="2">
    <location>
        <position position="1"/>
    </location>
</feature>
<gene>
    <name evidence="2" type="ORF">METZ01_LOCUS493778</name>
</gene>
<dbReference type="Gene3D" id="1.10.630.10">
    <property type="entry name" value="Cytochrome P450"/>
    <property type="match status" value="1"/>
</dbReference>
<protein>
    <recommendedName>
        <fullName evidence="3">Cytochrome P450</fullName>
    </recommendedName>
</protein>
<sequence length="237" mass="27002">VVIARLLGIPKEEEEQFHRWAMAILRFRSNPEKAMTCRDELWKYLDPVIADRRKHPKEDVISQLIHHELDDIQMTDEQVKSHVAIMFTAGSSTTHDSLGNILYALLVNNDNWQRVKNNPELRALSIEETLRWEPAVSILPRMSRSEEPIEFGGVTIEPNTFVLFGICAANHDASVFNDPHDYQIGRNVEAMMTFGPGPRMCPGMHLARKELSVTLDLLIERLPNLRLIDPEGSKPCG</sequence>
<dbReference type="GO" id="GO:0004497">
    <property type="term" value="F:monooxygenase activity"/>
    <property type="evidence" value="ECO:0007669"/>
    <property type="project" value="InterPro"/>
</dbReference>
<dbReference type="PRINTS" id="PR00359">
    <property type="entry name" value="BP450"/>
</dbReference>
<dbReference type="PROSITE" id="PS00086">
    <property type="entry name" value="CYTOCHROME_P450"/>
    <property type="match status" value="1"/>
</dbReference>
<proteinExistence type="inferred from homology"/>
<evidence type="ECO:0008006" key="3">
    <source>
        <dbReference type="Google" id="ProtNLM"/>
    </source>
</evidence>
<dbReference type="GO" id="GO:0020037">
    <property type="term" value="F:heme binding"/>
    <property type="evidence" value="ECO:0007669"/>
    <property type="project" value="InterPro"/>
</dbReference>
<dbReference type="InterPro" id="IPR036396">
    <property type="entry name" value="Cyt_P450_sf"/>
</dbReference>
<reference evidence="2" key="1">
    <citation type="submission" date="2018-05" db="EMBL/GenBank/DDBJ databases">
        <authorList>
            <person name="Lanie J.A."/>
            <person name="Ng W.-L."/>
            <person name="Kazmierczak K.M."/>
            <person name="Andrzejewski T.M."/>
            <person name="Davidsen T.M."/>
            <person name="Wayne K.J."/>
            <person name="Tettelin H."/>
            <person name="Glass J.I."/>
            <person name="Rusch D."/>
            <person name="Podicherti R."/>
            <person name="Tsui H.-C.T."/>
            <person name="Winkler M.E."/>
        </authorList>
    </citation>
    <scope>NUCLEOTIDE SEQUENCE</scope>
</reference>
<dbReference type="Pfam" id="PF00067">
    <property type="entry name" value="p450"/>
    <property type="match status" value="1"/>
</dbReference>
<feature type="non-terminal residue" evidence="2">
    <location>
        <position position="237"/>
    </location>
</feature>
<dbReference type="InterPro" id="IPR001128">
    <property type="entry name" value="Cyt_P450"/>
</dbReference>
<dbReference type="InterPro" id="IPR002397">
    <property type="entry name" value="Cyt_P450_B"/>
</dbReference>
<dbReference type="PANTHER" id="PTHR46696">
    <property type="entry name" value="P450, PUTATIVE (EUROFUNG)-RELATED"/>
    <property type="match status" value="1"/>
</dbReference>
<evidence type="ECO:0000256" key="1">
    <source>
        <dbReference type="ARBA" id="ARBA00010617"/>
    </source>
</evidence>
<dbReference type="EMBL" id="UINC01215299">
    <property type="protein sequence ID" value="SVE40924.1"/>
    <property type="molecule type" value="Genomic_DNA"/>
</dbReference>
<dbReference type="GO" id="GO:0005506">
    <property type="term" value="F:iron ion binding"/>
    <property type="evidence" value="ECO:0007669"/>
    <property type="project" value="InterPro"/>
</dbReference>
<organism evidence="2">
    <name type="scientific">marine metagenome</name>
    <dbReference type="NCBI Taxonomy" id="408172"/>
    <lineage>
        <taxon>unclassified sequences</taxon>
        <taxon>metagenomes</taxon>
        <taxon>ecological metagenomes</taxon>
    </lineage>
</organism>
<comment type="similarity">
    <text evidence="1">Belongs to the cytochrome P450 family.</text>
</comment>
<evidence type="ECO:0000313" key="2">
    <source>
        <dbReference type="EMBL" id="SVE40924.1"/>
    </source>
</evidence>
<dbReference type="PRINTS" id="PR00385">
    <property type="entry name" value="P450"/>
</dbReference>
<name>A0A383D9C5_9ZZZZ</name>
<dbReference type="PANTHER" id="PTHR46696:SF3">
    <property type="entry name" value="PULCHERRIMINIC ACID SYNTHASE"/>
    <property type="match status" value="1"/>
</dbReference>
<dbReference type="SUPFAM" id="SSF48264">
    <property type="entry name" value="Cytochrome P450"/>
    <property type="match status" value="1"/>
</dbReference>
<dbReference type="AlphaFoldDB" id="A0A383D9C5"/>